<gene>
    <name evidence="1" type="ORF">V2J18_04030</name>
</gene>
<sequence length="231" mass="24137">MNDPIQAAPDAVRAAYQRLTPKRAAFALAIPTAPSLVQAAVSAGYTDKAAKAKSSGLAQHPDVKVVVDWLTSTTLAAAQLTVEGVMRELAALVFADPAALFDPNTGALKPPRAWPEAAGKFVTAVDVADLYEGSGDDRTKVGEVHKLKFADKLGAVNTALKLLNAFPEKKKAVTHTHRVGVVVVPAKQPWGDAGTAAQGSAAPLVSPPLTTSTQFRLTKSLIRDDNGSIPE</sequence>
<proteinExistence type="predicted"/>
<protein>
    <submittedName>
        <fullName evidence="1">Terminase small subunit</fullName>
    </submittedName>
</protein>
<evidence type="ECO:0000313" key="2">
    <source>
        <dbReference type="Proteomes" id="UP001387215"/>
    </source>
</evidence>
<comment type="caution">
    <text evidence="1">The sequence shown here is derived from an EMBL/GenBank/DDBJ whole genome shotgun (WGS) entry which is preliminary data.</text>
</comment>
<accession>A0ABU8D028</accession>
<dbReference type="RefSeq" id="WP_336131070.1">
    <property type="nucleotide sequence ID" value="NZ_JBANDL010000002.1"/>
</dbReference>
<dbReference type="Pfam" id="PF03592">
    <property type="entry name" value="Terminase_2"/>
    <property type="match status" value="1"/>
</dbReference>
<organism evidence="1 2">
    <name type="scientific">Lysobacter firmicutimachus</name>
    <dbReference type="NCBI Taxonomy" id="1792846"/>
    <lineage>
        <taxon>Bacteria</taxon>
        <taxon>Pseudomonadati</taxon>
        <taxon>Pseudomonadota</taxon>
        <taxon>Gammaproteobacteria</taxon>
        <taxon>Lysobacterales</taxon>
        <taxon>Lysobacteraceae</taxon>
        <taxon>Lysobacter</taxon>
    </lineage>
</organism>
<name>A0ABU8D028_9GAMM</name>
<reference evidence="1 2" key="1">
    <citation type="submission" date="2024-02" db="EMBL/GenBank/DDBJ databases">
        <title>Lysobacter Genome Sequencing and Mining.</title>
        <authorList>
            <person name="Bierman J."/>
            <person name="Walker M.C."/>
        </authorList>
    </citation>
    <scope>NUCLEOTIDE SEQUENCE [LARGE SCALE GENOMIC DNA]</scope>
    <source>
        <strain evidence="1 2">PB6250</strain>
    </source>
</reference>
<keyword evidence="2" id="KW-1185">Reference proteome</keyword>
<dbReference type="InterPro" id="IPR005335">
    <property type="entry name" value="Terminase_ssu"/>
</dbReference>
<evidence type="ECO:0000313" key="1">
    <source>
        <dbReference type="EMBL" id="MEI2453845.1"/>
    </source>
</evidence>
<dbReference type="EMBL" id="JBANDL010000002">
    <property type="protein sequence ID" value="MEI2453845.1"/>
    <property type="molecule type" value="Genomic_DNA"/>
</dbReference>
<dbReference type="Proteomes" id="UP001387215">
    <property type="component" value="Unassembled WGS sequence"/>
</dbReference>